<accession>A0A8X6QW67</accession>
<dbReference type="EMBL" id="BMAW01036909">
    <property type="protein sequence ID" value="GFU46367.1"/>
    <property type="molecule type" value="Genomic_DNA"/>
</dbReference>
<organism evidence="1 2">
    <name type="scientific">Nephila pilipes</name>
    <name type="common">Giant wood spider</name>
    <name type="synonym">Nephila maculata</name>
    <dbReference type="NCBI Taxonomy" id="299642"/>
    <lineage>
        <taxon>Eukaryota</taxon>
        <taxon>Metazoa</taxon>
        <taxon>Ecdysozoa</taxon>
        <taxon>Arthropoda</taxon>
        <taxon>Chelicerata</taxon>
        <taxon>Arachnida</taxon>
        <taxon>Araneae</taxon>
        <taxon>Araneomorphae</taxon>
        <taxon>Entelegynae</taxon>
        <taxon>Araneoidea</taxon>
        <taxon>Nephilidae</taxon>
        <taxon>Nephila</taxon>
    </lineage>
</organism>
<keyword evidence="2" id="KW-1185">Reference proteome</keyword>
<dbReference type="AlphaFoldDB" id="A0A8X6QW67"/>
<reference evidence="1" key="1">
    <citation type="submission" date="2020-08" db="EMBL/GenBank/DDBJ databases">
        <title>Multicomponent nature underlies the extraordinary mechanical properties of spider dragline silk.</title>
        <authorList>
            <person name="Kono N."/>
            <person name="Nakamura H."/>
            <person name="Mori M."/>
            <person name="Yoshida Y."/>
            <person name="Ohtoshi R."/>
            <person name="Malay A.D."/>
            <person name="Moran D.A.P."/>
            <person name="Tomita M."/>
            <person name="Numata K."/>
            <person name="Arakawa K."/>
        </authorList>
    </citation>
    <scope>NUCLEOTIDE SEQUENCE</scope>
</reference>
<gene>
    <name evidence="1" type="ORF">NPIL_453741</name>
</gene>
<evidence type="ECO:0000313" key="1">
    <source>
        <dbReference type="EMBL" id="GFU46367.1"/>
    </source>
</evidence>
<sequence>MIWKGTLRLGKVIRSDCFICKPDKCVFLLCPHGLTRAQGINSLGVNDPSRKEYKRDAEMLLMKQFEETINREKYGKDGNIQLTKVKVIIWGFLRPVDKLIPLEWSMKPDFLYQRTGVRRGADDFSSNFNPGREKFFQSRYEI</sequence>
<name>A0A8X6QW67_NEPPI</name>
<protein>
    <submittedName>
        <fullName evidence="1">Uncharacterized protein</fullName>
    </submittedName>
</protein>
<proteinExistence type="predicted"/>
<evidence type="ECO:0000313" key="2">
    <source>
        <dbReference type="Proteomes" id="UP000887013"/>
    </source>
</evidence>
<dbReference type="Proteomes" id="UP000887013">
    <property type="component" value="Unassembled WGS sequence"/>
</dbReference>
<comment type="caution">
    <text evidence="1">The sequence shown here is derived from an EMBL/GenBank/DDBJ whole genome shotgun (WGS) entry which is preliminary data.</text>
</comment>